<dbReference type="InterPro" id="IPR007112">
    <property type="entry name" value="Expansin/allergen_DPBB_dom"/>
</dbReference>
<keyword evidence="3" id="KW-1185">Reference proteome</keyword>
<evidence type="ECO:0000313" key="3">
    <source>
        <dbReference type="Proteomes" id="UP001497516"/>
    </source>
</evidence>
<dbReference type="AlphaFoldDB" id="A0AAV2F9V0"/>
<gene>
    <name evidence="2" type="ORF">LTRI10_LOCUS35049</name>
</gene>
<dbReference type="InterPro" id="IPR036908">
    <property type="entry name" value="RlpA-like_sf"/>
</dbReference>
<dbReference type="Gene3D" id="2.40.40.10">
    <property type="entry name" value="RlpA-like domain"/>
    <property type="match status" value="1"/>
</dbReference>
<dbReference type="SUPFAM" id="SSF50685">
    <property type="entry name" value="Barwin-like endoglucanases"/>
    <property type="match status" value="1"/>
</dbReference>
<evidence type="ECO:0000313" key="2">
    <source>
        <dbReference type="EMBL" id="CAL1394553.1"/>
    </source>
</evidence>
<dbReference type="Proteomes" id="UP001497516">
    <property type="component" value="Chromosome 6"/>
</dbReference>
<accession>A0AAV2F9V0</accession>
<dbReference type="PANTHER" id="PTHR31692:SF4">
    <property type="entry name" value="EXPANSIN-LIKE A1-RELATED"/>
    <property type="match status" value="1"/>
</dbReference>
<proteinExistence type="predicted"/>
<dbReference type="GO" id="GO:0009505">
    <property type="term" value="C:plant-type cell wall"/>
    <property type="evidence" value="ECO:0007669"/>
    <property type="project" value="TreeGrafter"/>
</dbReference>
<feature type="domain" description="Expansin-like EG45" evidence="1">
    <location>
        <begin position="1"/>
        <end position="52"/>
    </location>
</feature>
<evidence type="ECO:0000259" key="1">
    <source>
        <dbReference type="PROSITE" id="PS50842"/>
    </source>
</evidence>
<protein>
    <recommendedName>
        <fullName evidence="1">Expansin-like EG45 domain-containing protein</fullName>
    </recommendedName>
</protein>
<dbReference type="PROSITE" id="PS50842">
    <property type="entry name" value="EXPANSIN_EG45"/>
    <property type="match status" value="1"/>
</dbReference>
<sequence>MVTDLNTSNSTDFVLSSRAFMAMASEGKASEVLKRGIADVEYKRVPCEFKTKNLAVRVEESSQSRITWRSRSMGISISSHPGDPRLQNPFRSFRRFLNGSACLAFWRDVRFGRNHGGDSLFLRRQFQAAGINACWRKKNHIQHIPSGKHYEGNDNIILLSKPSVFDIHGGRFSSSYNHLVLVTT</sequence>
<dbReference type="PANTHER" id="PTHR31692">
    <property type="entry name" value="EXPANSIN-B3"/>
    <property type="match status" value="1"/>
</dbReference>
<reference evidence="2 3" key="1">
    <citation type="submission" date="2024-04" db="EMBL/GenBank/DDBJ databases">
        <authorList>
            <person name="Fracassetti M."/>
        </authorList>
    </citation>
    <scope>NUCLEOTIDE SEQUENCE [LARGE SCALE GENOMIC DNA]</scope>
</reference>
<dbReference type="GO" id="GO:0009506">
    <property type="term" value="C:plasmodesma"/>
    <property type="evidence" value="ECO:0007669"/>
    <property type="project" value="TreeGrafter"/>
</dbReference>
<name>A0AAV2F9V0_9ROSI</name>
<organism evidence="2 3">
    <name type="scientific">Linum trigynum</name>
    <dbReference type="NCBI Taxonomy" id="586398"/>
    <lineage>
        <taxon>Eukaryota</taxon>
        <taxon>Viridiplantae</taxon>
        <taxon>Streptophyta</taxon>
        <taxon>Embryophyta</taxon>
        <taxon>Tracheophyta</taxon>
        <taxon>Spermatophyta</taxon>
        <taxon>Magnoliopsida</taxon>
        <taxon>eudicotyledons</taxon>
        <taxon>Gunneridae</taxon>
        <taxon>Pentapetalae</taxon>
        <taxon>rosids</taxon>
        <taxon>fabids</taxon>
        <taxon>Malpighiales</taxon>
        <taxon>Linaceae</taxon>
        <taxon>Linum</taxon>
    </lineage>
</organism>
<dbReference type="EMBL" id="OZ034819">
    <property type="protein sequence ID" value="CAL1394553.1"/>
    <property type="molecule type" value="Genomic_DNA"/>
</dbReference>